<dbReference type="STRING" id="1915400.FM21_36385"/>
<proteinExistence type="predicted"/>
<evidence type="ECO:0000313" key="3">
    <source>
        <dbReference type="Proteomes" id="UP000029095"/>
    </source>
</evidence>
<evidence type="ECO:0000256" key="1">
    <source>
        <dbReference type="SAM" id="MobiDB-lite"/>
    </source>
</evidence>
<comment type="caution">
    <text evidence="2">The sequence shown here is derived from an EMBL/GenBank/DDBJ whole genome shotgun (WGS) entry which is preliminary data.</text>
</comment>
<evidence type="ECO:0000313" key="2">
    <source>
        <dbReference type="EMBL" id="KFG71145.1"/>
    </source>
</evidence>
<protein>
    <submittedName>
        <fullName evidence="2">Uncharacterized protein</fullName>
    </submittedName>
</protein>
<reference evidence="2 3" key="1">
    <citation type="submission" date="2014-05" db="EMBL/GenBank/DDBJ databases">
        <title>Complete genome sequence of the Streptomyces mutabilis TRM45540.</title>
        <authorList>
            <person name="Luo X."/>
            <person name="Zhang L."/>
        </authorList>
    </citation>
    <scope>NUCLEOTIDE SEQUENCE [LARGE SCALE GENOMIC DNA]</scope>
    <source>
        <strain evidence="2 3">TRM45540</strain>
    </source>
</reference>
<name>A0A086MQH7_9ACTN</name>
<dbReference type="RefSeq" id="WP_043386776.1">
    <property type="nucleotide sequence ID" value="NZ_KN039954.1"/>
</dbReference>
<dbReference type="AlphaFoldDB" id="A0A086MQH7"/>
<feature type="compositionally biased region" description="Basic residues" evidence="1">
    <location>
        <begin position="10"/>
        <end position="19"/>
    </location>
</feature>
<dbReference type="Proteomes" id="UP000029095">
    <property type="component" value="Unassembled WGS sequence"/>
</dbReference>
<gene>
    <name evidence="2" type="ORF">FM21_36385</name>
</gene>
<feature type="region of interest" description="Disordered" evidence="1">
    <location>
        <begin position="1"/>
        <end position="46"/>
    </location>
</feature>
<dbReference type="EMBL" id="JNFQ01000011">
    <property type="protein sequence ID" value="KFG71145.1"/>
    <property type="molecule type" value="Genomic_DNA"/>
</dbReference>
<sequence length="64" mass="7556">MRSVPVPHTGRPKRRKYHNARTGTVGSKVLPHRYGDEGEKGPKHRRQIRRCEERLWRREVALTA</sequence>
<accession>A0A086MQH7</accession>
<organism evidence="2 3">
    <name type="scientific">Streptomyces mutabilis</name>
    <dbReference type="NCBI Taxonomy" id="67332"/>
    <lineage>
        <taxon>Bacteria</taxon>
        <taxon>Bacillati</taxon>
        <taxon>Actinomycetota</taxon>
        <taxon>Actinomycetes</taxon>
        <taxon>Kitasatosporales</taxon>
        <taxon>Streptomycetaceae</taxon>
        <taxon>Streptomyces</taxon>
    </lineage>
</organism>
<keyword evidence="3" id="KW-1185">Reference proteome</keyword>
<dbReference type="HOGENOM" id="CLU_2865969_0_0_11"/>